<feature type="region of interest" description="Disordered" evidence="5">
    <location>
        <begin position="45"/>
        <end position="64"/>
    </location>
</feature>
<dbReference type="InterPro" id="IPR052191">
    <property type="entry name" value="tRNA_ntf/polyA_polymerase_I"/>
</dbReference>
<proteinExistence type="inferred from homology"/>
<dbReference type="PANTHER" id="PTHR43051">
    <property type="entry name" value="POLYNUCLEOTIDE ADENYLYLTRANSFERASE FAMILY PROTEIN"/>
    <property type="match status" value="1"/>
</dbReference>
<feature type="domain" description="Poly A polymerase head" evidence="6">
    <location>
        <begin position="200"/>
        <end position="326"/>
    </location>
</feature>
<evidence type="ECO:0000256" key="5">
    <source>
        <dbReference type="SAM" id="MobiDB-lite"/>
    </source>
</evidence>
<dbReference type="InterPro" id="IPR002646">
    <property type="entry name" value="PolA_pol_head_dom"/>
</dbReference>
<dbReference type="Gene3D" id="1.10.3090.10">
    <property type="entry name" value="cca-adding enzyme, domain 2"/>
    <property type="match status" value="1"/>
</dbReference>
<dbReference type="AlphaFoldDB" id="A0AAV8RIK1"/>
<reference evidence="8 9" key="1">
    <citation type="submission" date="2022-12" db="EMBL/GenBank/DDBJ databases">
        <title>Chromosome-scale assembly of the Ensete ventricosum genome.</title>
        <authorList>
            <person name="Dussert Y."/>
            <person name="Stocks J."/>
            <person name="Wendawek A."/>
            <person name="Woldeyes F."/>
            <person name="Nichols R.A."/>
            <person name="Borrell J.S."/>
        </authorList>
    </citation>
    <scope>NUCLEOTIDE SEQUENCE [LARGE SCALE GENOMIC DNA]</scope>
    <source>
        <strain evidence="9">cv. Maze</strain>
        <tissue evidence="8">Seeds</tissue>
    </source>
</reference>
<dbReference type="InterPro" id="IPR032828">
    <property type="entry name" value="PolyA_RNA-bd"/>
</dbReference>
<dbReference type="SUPFAM" id="SSF81301">
    <property type="entry name" value="Nucleotidyltransferase"/>
    <property type="match status" value="1"/>
</dbReference>
<dbReference type="SUPFAM" id="SSF81891">
    <property type="entry name" value="Poly A polymerase C-terminal region-like"/>
    <property type="match status" value="1"/>
</dbReference>
<protein>
    <recommendedName>
        <fullName evidence="10">Poly A polymerase head domain-containing protein</fullName>
    </recommendedName>
</protein>
<feature type="region of interest" description="Disordered" evidence="5">
    <location>
        <begin position="136"/>
        <end position="165"/>
    </location>
</feature>
<evidence type="ECO:0000256" key="2">
    <source>
        <dbReference type="ARBA" id="ARBA00022679"/>
    </source>
</evidence>
<dbReference type="CDD" id="cd05398">
    <property type="entry name" value="NT_ClassII-CCAase"/>
    <property type="match status" value="1"/>
</dbReference>
<keyword evidence="9" id="KW-1185">Reference proteome</keyword>
<dbReference type="Pfam" id="PF12627">
    <property type="entry name" value="PolyA_pol_RNAbd"/>
    <property type="match status" value="1"/>
</dbReference>
<comment type="similarity">
    <text evidence="1 4">Belongs to the tRNA nucleotidyltransferase/poly(A) polymerase family.</text>
</comment>
<name>A0AAV8RIK1_ENSVE</name>
<evidence type="ECO:0000259" key="6">
    <source>
        <dbReference type="Pfam" id="PF01743"/>
    </source>
</evidence>
<dbReference type="Proteomes" id="UP001222027">
    <property type="component" value="Unassembled WGS sequence"/>
</dbReference>
<dbReference type="Pfam" id="PF01743">
    <property type="entry name" value="PolyA_pol"/>
    <property type="match status" value="1"/>
</dbReference>
<dbReference type="InterPro" id="IPR043519">
    <property type="entry name" value="NT_sf"/>
</dbReference>
<organism evidence="8 9">
    <name type="scientific">Ensete ventricosum</name>
    <name type="common">Abyssinian banana</name>
    <name type="synonym">Musa ensete</name>
    <dbReference type="NCBI Taxonomy" id="4639"/>
    <lineage>
        <taxon>Eukaryota</taxon>
        <taxon>Viridiplantae</taxon>
        <taxon>Streptophyta</taxon>
        <taxon>Embryophyta</taxon>
        <taxon>Tracheophyta</taxon>
        <taxon>Spermatophyta</taxon>
        <taxon>Magnoliopsida</taxon>
        <taxon>Liliopsida</taxon>
        <taxon>Zingiberales</taxon>
        <taxon>Musaceae</taxon>
        <taxon>Ensete</taxon>
    </lineage>
</organism>
<keyword evidence="4" id="KW-0694">RNA-binding</keyword>
<evidence type="ECO:0000256" key="1">
    <source>
        <dbReference type="ARBA" id="ARBA00007265"/>
    </source>
</evidence>
<feature type="compositionally biased region" description="Low complexity" evidence="5">
    <location>
        <begin position="146"/>
        <end position="159"/>
    </location>
</feature>
<dbReference type="GO" id="GO:0003723">
    <property type="term" value="F:RNA binding"/>
    <property type="evidence" value="ECO:0007669"/>
    <property type="project" value="UniProtKB-KW"/>
</dbReference>
<dbReference type="GO" id="GO:0001680">
    <property type="term" value="P:tRNA 3'-terminal CCA addition"/>
    <property type="evidence" value="ECO:0007669"/>
    <property type="project" value="UniProtKB-ARBA"/>
</dbReference>
<dbReference type="GO" id="GO:0016779">
    <property type="term" value="F:nucleotidyltransferase activity"/>
    <property type="evidence" value="ECO:0007669"/>
    <property type="project" value="InterPro"/>
</dbReference>
<comment type="caution">
    <text evidence="8">The sequence shown here is derived from an EMBL/GenBank/DDBJ whole genome shotgun (WGS) entry which is preliminary data.</text>
</comment>
<evidence type="ECO:0000256" key="3">
    <source>
        <dbReference type="ARBA" id="ARBA00022741"/>
    </source>
</evidence>
<gene>
    <name evidence="8" type="ORF">OPV22_011724</name>
</gene>
<keyword evidence="2 4" id="KW-0808">Transferase</keyword>
<dbReference type="Gene3D" id="3.30.460.10">
    <property type="entry name" value="Beta Polymerase, domain 2"/>
    <property type="match status" value="1"/>
</dbReference>
<evidence type="ECO:0000259" key="7">
    <source>
        <dbReference type="Pfam" id="PF12627"/>
    </source>
</evidence>
<dbReference type="EMBL" id="JAQQAF010000003">
    <property type="protein sequence ID" value="KAJ8501172.1"/>
    <property type="molecule type" value="Genomic_DNA"/>
</dbReference>
<dbReference type="PANTHER" id="PTHR43051:SF2">
    <property type="entry name" value="POLYNUCLEOTIDE ADENYLYLTRANSFERASE FAMILY PROTEIN-RELATED"/>
    <property type="match status" value="1"/>
</dbReference>
<evidence type="ECO:0000313" key="8">
    <source>
        <dbReference type="EMBL" id="KAJ8501172.1"/>
    </source>
</evidence>
<evidence type="ECO:0008006" key="10">
    <source>
        <dbReference type="Google" id="ProtNLM"/>
    </source>
</evidence>
<keyword evidence="3" id="KW-0547">Nucleotide-binding</keyword>
<feature type="domain" description="tRNA nucleotidyltransferase/poly(A) polymerase RNA and SrmB- binding" evidence="7">
    <location>
        <begin position="353"/>
        <end position="414"/>
    </location>
</feature>
<evidence type="ECO:0000313" key="9">
    <source>
        <dbReference type="Proteomes" id="UP001222027"/>
    </source>
</evidence>
<evidence type="ECO:0000256" key="4">
    <source>
        <dbReference type="RuleBase" id="RU003953"/>
    </source>
</evidence>
<sequence length="632" mass="70014">MGEPDESDGSRLVRGGIGGYRAVVAGALGLRLLFPRDIAAFTSSSSGFPSPFSSSSSSSSSIRRSSFPLSSVFMVVRILDLEMAVAGFGGVLKSPFRFHRPLVLCARRRSSAAAAPAPAPSPSPVAVVETLANPDRLVGGGPASGPPSSSSPKPNGRSSEGLQGPEWKMLSSKELGIRSSMIPKPTRTVLNELRKKGYDVYLVGGCVRDLVMKKTPKDFDIITSADLREVKKNFSHCDIVGKRFPICHVHVNDCIVEVSSFNTHGRKQNNDLTYFSRSDCDEHDYVRWRNCLGRDFTINGLMFNPYSKLVYDYLGGMEDIKNSKVRTVIPANMSFSEDCARILRAIRIAARLGFRFSKETAYSVKDLASSVLRLDKGRILMEMNYMLAYGSAENSLRLLWKFGLLELLLPIQAAYFVSQGFRRRDKRSNMLLAMFANLDKLLAPNRPCHSSLWVGILAFHQALVRQPRDPLVVAIFTLALHNGGNLSEAVDIAEKIGHSHDDSYSELLEPQKWDAEGHLVSDVIDLASSVASALSSMTDEHFVSQAMARYPQAPYSDLVFIPLHLYLRVCRLFECVTYGHRERDFVTKKGYKINYFTLAHGGLAEVRHVFARVVFDTVFPPNLENEGRANPD</sequence>
<accession>A0AAV8RIK1</accession>
<dbReference type="GO" id="GO:0000166">
    <property type="term" value="F:nucleotide binding"/>
    <property type="evidence" value="ECO:0007669"/>
    <property type="project" value="UniProtKB-KW"/>
</dbReference>